<comment type="caution">
    <text evidence="2">The sequence shown here is derived from an EMBL/GenBank/DDBJ whole genome shotgun (WGS) entry which is preliminary data.</text>
</comment>
<dbReference type="InterPro" id="IPR041413">
    <property type="entry name" value="MLTR_LBD"/>
</dbReference>
<feature type="domain" description="HTH cro/C1-type" evidence="1">
    <location>
        <begin position="18"/>
        <end position="72"/>
    </location>
</feature>
<accession>A0ABS9I8Y2</accession>
<proteinExistence type="predicted"/>
<dbReference type="RefSeq" id="WP_237253374.1">
    <property type="nucleotide sequence ID" value="NZ_JAKJXE010000014.1"/>
</dbReference>
<dbReference type="Pfam" id="PF01381">
    <property type="entry name" value="HTH_3"/>
    <property type="match status" value="1"/>
</dbReference>
<organism evidence="2 3">
    <name type="scientific">Pseudomonas petrae</name>
    <dbReference type="NCBI Taxonomy" id="2912190"/>
    <lineage>
        <taxon>Bacteria</taxon>
        <taxon>Pseudomonadati</taxon>
        <taxon>Pseudomonadota</taxon>
        <taxon>Gammaproteobacteria</taxon>
        <taxon>Pseudomonadales</taxon>
        <taxon>Pseudomonadaceae</taxon>
        <taxon>Pseudomonas</taxon>
    </lineage>
</organism>
<evidence type="ECO:0000313" key="2">
    <source>
        <dbReference type="EMBL" id="MCF7543926.1"/>
    </source>
</evidence>
<dbReference type="Proteomes" id="UP001162905">
    <property type="component" value="Unassembled WGS sequence"/>
</dbReference>
<sequence length="283" mass="31775">MRTIRLASNVSKELGGLLRYWRDVRGVSQLALSLDAGISQRQISFIESGRSVPGRQTLLDLAQSLEVPLRERNMLLLSAGYAPMYSEAGWSTQEMARVSAAARRVLEQQEPFPALVMDRYWNVLEVSRSTLHFFNCFIDMTARTGPRNMLHLIFDPQGLRPHIANWEVVARSLIQRVRRESLGQVIDPQTRHLLDALFAYPEVRAEWQSQGFSGSESGLPMVPLGFLHQGAVLNYFSMVSTVGTPLTVASQELRIECMFPADDATDALHLELMKTLNDDDAEG</sequence>
<dbReference type="SUPFAM" id="SSF47413">
    <property type="entry name" value="lambda repressor-like DNA-binding domains"/>
    <property type="match status" value="1"/>
</dbReference>
<keyword evidence="3" id="KW-1185">Reference proteome</keyword>
<dbReference type="InterPro" id="IPR001387">
    <property type="entry name" value="Cro/C1-type_HTH"/>
</dbReference>
<dbReference type="Pfam" id="PF17765">
    <property type="entry name" value="MLTR_LBD"/>
    <property type="match status" value="1"/>
</dbReference>
<dbReference type="Gene3D" id="3.30.450.180">
    <property type="match status" value="1"/>
</dbReference>
<dbReference type="Gene3D" id="1.10.260.40">
    <property type="entry name" value="lambda repressor-like DNA-binding domains"/>
    <property type="match status" value="1"/>
</dbReference>
<protein>
    <submittedName>
        <fullName evidence="2">Helix-turn-helix transcriptional regulator</fullName>
    </submittedName>
</protein>
<evidence type="ECO:0000259" key="1">
    <source>
        <dbReference type="PROSITE" id="PS50943"/>
    </source>
</evidence>
<dbReference type="SMART" id="SM00530">
    <property type="entry name" value="HTH_XRE"/>
    <property type="match status" value="1"/>
</dbReference>
<dbReference type="InterPro" id="IPR010982">
    <property type="entry name" value="Lambda_DNA-bd_dom_sf"/>
</dbReference>
<name>A0ABS9I8Y2_9PSED</name>
<evidence type="ECO:0000313" key="3">
    <source>
        <dbReference type="Proteomes" id="UP001162905"/>
    </source>
</evidence>
<dbReference type="PANTHER" id="PTHR35010:SF4">
    <property type="entry name" value="BLL5781 PROTEIN"/>
    <property type="match status" value="1"/>
</dbReference>
<gene>
    <name evidence="2" type="ORF">L4G47_17135</name>
</gene>
<dbReference type="EMBL" id="JAKJXH010000018">
    <property type="protein sequence ID" value="MCF7543926.1"/>
    <property type="molecule type" value="Genomic_DNA"/>
</dbReference>
<dbReference type="CDD" id="cd00093">
    <property type="entry name" value="HTH_XRE"/>
    <property type="match status" value="1"/>
</dbReference>
<dbReference type="PROSITE" id="PS50943">
    <property type="entry name" value="HTH_CROC1"/>
    <property type="match status" value="1"/>
</dbReference>
<dbReference type="PANTHER" id="PTHR35010">
    <property type="entry name" value="BLL4672 PROTEIN-RELATED"/>
    <property type="match status" value="1"/>
</dbReference>
<reference evidence="2" key="1">
    <citation type="submission" date="2022-01" db="EMBL/GenBank/DDBJ databases">
        <title>Pseudomonas sp. nov. isolated from Antarctic regolith.</title>
        <authorList>
            <person name="Novakova D."/>
            <person name="Sedlar K."/>
        </authorList>
    </citation>
    <scope>NUCLEOTIDE SEQUENCE</scope>
    <source>
        <strain evidence="2">P2647</strain>
    </source>
</reference>